<dbReference type="GO" id="GO:0005634">
    <property type="term" value="C:nucleus"/>
    <property type="evidence" value="ECO:0007669"/>
    <property type="project" value="TreeGrafter"/>
</dbReference>
<feature type="region of interest" description="Disordered" evidence="2">
    <location>
        <begin position="252"/>
        <end position="277"/>
    </location>
</feature>
<dbReference type="RefSeq" id="XP_008775562.1">
    <property type="nucleotide sequence ID" value="XM_008777340.4"/>
</dbReference>
<dbReference type="PANTHER" id="PTHR11208:SF109">
    <property type="entry name" value="OS01G0886300 PROTEIN"/>
    <property type="match status" value="1"/>
</dbReference>
<reference evidence="5" key="1">
    <citation type="journal article" date="2019" name="Nat. Commun.">
        <title>Genome-wide association mapping of date palm fruit traits.</title>
        <authorList>
            <person name="Hazzouri K.M."/>
            <person name="Gros-Balthazard M."/>
            <person name="Flowers J.M."/>
            <person name="Copetti D."/>
            <person name="Lemansour A."/>
            <person name="Lebrun M."/>
            <person name="Masmoudi K."/>
            <person name="Ferrand S."/>
            <person name="Dhar M.I."/>
            <person name="Fresquez Z.A."/>
            <person name="Rosas U."/>
            <person name="Zhang J."/>
            <person name="Talag J."/>
            <person name="Lee S."/>
            <person name="Kudrna D."/>
            <person name="Powell R.F."/>
            <person name="Leitch I.J."/>
            <person name="Krueger R.R."/>
            <person name="Wing R.A."/>
            <person name="Amiri K.M.A."/>
            <person name="Purugganan M.D."/>
        </authorList>
    </citation>
    <scope>NUCLEOTIDE SEQUENCE [LARGE SCALE GENOMIC DNA]</scope>
    <source>
        <strain evidence="5">cv. Khalas</strain>
    </source>
</reference>
<evidence type="ECO:0000313" key="6">
    <source>
        <dbReference type="RefSeq" id="XP_008775562.1"/>
    </source>
</evidence>
<dbReference type="PANTHER" id="PTHR11208">
    <property type="entry name" value="RNA-BINDING PROTEIN RELATED"/>
    <property type="match status" value="1"/>
</dbReference>
<feature type="domain" description="KHDC4/BBP-like KH-domain type I" evidence="4">
    <location>
        <begin position="141"/>
        <end position="227"/>
    </location>
</feature>
<dbReference type="GeneID" id="103695894"/>
<evidence type="ECO:0000259" key="3">
    <source>
        <dbReference type="Pfam" id="PF16544"/>
    </source>
</evidence>
<protein>
    <submittedName>
        <fullName evidence="6">KH domain-containing protein At1g09660/At1g09670 isoform X2</fullName>
    </submittedName>
</protein>
<accession>A0A8B7BFH1</accession>
<dbReference type="GO" id="GO:0003729">
    <property type="term" value="F:mRNA binding"/>
    <property type="evidence" value="ECO:0007669"/>
    <property type="project" value="TreeGrafter"/>
</dbReference>
<name>A0A8B7BFH1_PHODC</name>
<keyword evidence="5" id="KW-1185">Reference proteome</keyword>
<gene>
    <name evidence="6" type="primary">LOC103695894</name>
</gene>
<dbReference type="AlphaFoldDB" id="A0A8B7BFH1"/>
<feature type="region of interest" description="Disordered" evidence="2">
    <location>
        <begin position="12"/>
        <end position="31"/>
    </location>
</feature>
<dbReference type="Gene3D" id="3.30.1370.10">
    <property type="entry name" value="K Homology domain, type 1"/>
    <property type="match status" value="1"/>
</dbReference>
<feature type="compositionally biased region" description="Polar residues" evidence="2">
    <location>
        <begin position="258"/>
        <end position="269"/>
    </location>
</feature>
<dbReference type="Proteomes" id="UP000228380">
    <property type="component" value="Chromosome 7"/>
</dbReference>
<evidence type="ECO:0000313" key="5">
    <source>
        <dbReference type="Proteomes" id="UP000228380"/>
    </source>
</evidence>
<sequence length="277" mass="30861">MDERIPPGTYFQYSSSGVHSSPHHSLRSPASSDRERYLAELLAERQKLVPFVQVLPFCCRLLNQEIVRASGLAPNQSFVDPERIEHGSPLRLTGHPSNGGPMDLEGWPGMQTEDNGYFQRMGPLQASPVGWNGAPGVPTSPIYNFVGRLLGPRGNSLKRVEASTQCRVYIRGRGSVKDSVKEEKLRDKPGYEHLNEPLHVLVEAELPADIIDARLNQAVRVLEDLLKPVDETIDYYKKQQLRELAILNGTLREESPHMSPSASPFNSTGMKRAKTGR</sequence>
<dbReference type="GO" id="GO:0048024">
    <property type="term" value="P:regulation of mRNA splicing, via spliceosome"/>
    <property type="evidence" value="ECO:0007669"/>
    <property type="project" value="TreeGrafter"/>
</dbReference>
<organism evidence="5 6">
    <name type="scientific">Phoenix dactylifera</name>
    <name type="common">Date palm</name>
    <dbReference type="NCBI Taxonomy" id="42345"/>
    <lineage>
        <taxon>Eukaryota</taxon>
        <taxon>Viridiplantae</taxon>
        <taxon>Streptophyta</taxon>
        <taxon>Embryophyta</taxon>
        <taxon>Tracheophyta</taxon>
        <taxon>Spermatophyta</taxon>
        <taxon>Magnoliopsida</taxon>
        <taxon>Liliopsida</taxon>
        <taxon>Arecaceae</taxon>
        <taxon>Coryphoideae</taxon>
        <taxon>Phoeniceae</taxon>
        <taxon>Phoenix</taxon>
    </lineage>
</organism>
<dbReference type="InterPro" id="IPR055256">
    <property type="entry name" value="KH_1_KHDC4/BBP-like"/>
</dbReference>
<evidence type="ECO:0000256" key="2">
    <source>
        <dbReference type="SAM" id="MobiDB-lite"/>
    </source>
</evidence>
<dbReference type="OrthoDB" id="6777263at2759"/>
<dbReference type="InterPro" id="IPR036612">
    <property type="entry name" value="KH_dom_type_1_sf"/>
</dbReference>
<evidence type="ECO:0000259" key="4">
    <source>
        <dbReference type="Pfam" id="PF22675"/>
    </source>
</evidence>
<dbReference type="Pfam" id="PF16544">
    <property type="entry name" value="STAR_dimer"/>
    <property type="match status" value="1"/>
</dbReference>
<keyword evidence="1" id="KW-0694">RNA-binding</keyword>
<feature type="domain" description="STAR protein homodimerisation region" evidence="3">
    <location>
        <begin position="35"/>
        <end position="80"/>
    </location>
</feature>
<dbReference type="Pfam" id="PF22675">
    <property type="entry name" value="KH-I_KHDC4-BBP"/>
    <property type="match status" value="1"/>
</dbReference>
<dbReference type="SUPFAM" id="SSF54791">
    <property type="entry name" value="Eukaryotic type KH-domain (KH-domain type I)"/>
    <property type="match status" value="1"/>
</dbReference>
<dbReference type="InterPro" id="IPR032377">
    <property type="entry name" value="STAR_dimer"/>
</dbReference>
<evidence type="ECO:0000256" key="1">
    <source>
        <dbReference type="ARBA" id="ARBA00022884"/>
    </source>
</evidence>
<reference evidence="6" key="2">
    <citation type="submission" date="2025-08" db="UniProtKB">
        <authorList>
            <consortium name="RefSeq"/>
        </authorList>
    </citation>
    <scope>IDENTIFICATION</scope>
    <source>
        <tissue evidence="6">Young leaves</tissue>
    </source>
</reference>
<dbReference type="InterPro" id="IPR045071">
    <property type="entry name" value="BBP-like"/>
</dbReference>
<proteinExistence type="predicted"/>